<dbReference type="EMBL" id="CAJNYU010000651">
    <property type="protein sequence ID" value="CAF3379715.1"/>
    <property type="molecule type" value="Genomic_DNA"/>
</dbReference>
<sequence length="147" mass="17393">MAIRLSSQSTAMLNLMNTLAHDTDLPFNAKFRVQLRPASFYNKDKDIQYQLWELRMNVDPVSWFDLQWRQCDDNEEYQHKCLAKKKNSICADHPKHSTIVCRTKAKRQRDDDIRPYGQYLIEEFIVSTFEIFSFLITSHAAVERCNV</sequence>
<dbReference type="Proteomes" id="UP000663825">
    <property type="component" value="Unassembled WGS sequence"/>
</dbReference>
<name>A0A819ZXR9_9BILA</name>
<evidence type="ECO:0000313" key="6">
    <source>
        <dbReference type="EMBL" id="CAF4176522.1"/>
    </source>
</evidence>
<evidence type="ECO:0000313" key="7">
    <source>
        <dbReference type="EMBL" id="CAF4421853.1"/>
    </source>
</evidence>
<evidence type="ECO:0000313" key="8">
    <source>
        <dbReference type="EMBL" id="CAF4791896.1"/>
    </source>
</evidence>
<evidence type="ECO:0000313" key="2">
    <source>
        <dbReference type="EMBL" id="CAF3379715.1"/>
    </source>
</evidence>
<evidence type="ECO:0000313" key="1">
    <source>
        <dbReference type="EMBL" id="CAF3100560.1"/>
    </source>
</evidence>
<dbReference type="EMBL" id="CAJOBO010000088">
    <property type="protein sequence ID" value="CAF4124983.1"/>
    <property type="molecule type" value="Genomic_DNA"/>
</dbReference>
<dbReference type="Proteomes" id="UP000663873">
    <property type="component" value="Unassembled WGS sequence"/>
</dbReference>
<dbReference type="EMBL" id="CAJNXB010000808">
    <property type="protein sequence ID" value="CAF3100560.1"/>
    <property type="molecule type" value="Genomic_DNA"/>
</dbReference>
<protein>
    <submittedName>
        <fullName evidence="6">Uncharacterized protein</fullName>
    </submittedName>
</protein>
<dbReference type="EMBL" id="CAJOBR010004695">
    <property type="protein sequence ID" value="CAF4791896.1"/>
    <property type="molecule type" value="Genomic_DNA"/>
</dbReference>
<dbReference type="EMBL" id="CAJNYD010004231">
    <property type="protein sequence ID" value="CAF3582313.1"/>
    <property type="molecule type" value="Genomic_DNA"/>
</dbReference>
<dbReference type="Proteomes" id="UP000663872">
    <property type="component" value="Unassembled WGS sequence"/>
</dbReference>
<dbReference type="EMBL" id="CAJNYT010001698">
    <property type="protein sequence ID" value="CAF3424717.1"/>
    <property type="molecule type" value="Genomic_DNA"/>
</dbReference>
<evidence type="ECO:0000313" key="4">
    <source>
        <dbReference type="EMBL" id="CAF3582313.1"/>
    </source>
</evidence>
<dbReference type="EMBL" id="CAJOBQ010000819">
    <property type="protein sequence ID" value="CAF4421853.1"/>
    <property type="molecule type" value="Genomic_DNA"/>
</dbReference>
<evidence type="ECO:0000313" key="9">
    <source>
        <dbReference type="Proteomes" id="UP000663873"/>
    </source>
</evidence>
<evidence type="ECO:0000313" key="5">
    <source>
        <dbReference type="EMBL" id="CAF4124983.1"/>
    </source>
</evidence>
<dbReference type="Proteomes" id="UP000663833">
    <property type="component" value="Unassembled WGS sequence"/>
</dbReference>
<dbReference type="Proteomes" id="UP000663851">
    <property type="component" value="Unassembled WGS sequence"/>
</dbReference>
<reference evidence="6" key="1">
    <citation type="submission" date="2021-02" db="EMBL/GenBank/DDBJ databases">
        <authorList>
            <person name="Nowell W R."/>
        </authorList>
    </citation>
    <scope>NUCLEOTIDE SEQUENCE</scope>
</reference>
<dbReference type="OrthoDB" id="10534444at2759"/>
<keyword evidence="9" id="KW-1185">Reference proteome</keyword>
<proteinExistence type="predicted"/>
<dbReference type="Proteomes" id="UP000663848">
    <property type="component" value="Unassembled WGS sequence"/>
</dbReference>
<evidence type="ECO:0000313" key="3">
    <source>
        <dbReference type="EMBL" id="CAF3424717.1"/>
    </source>
</evidence>
<accession>A0A819ZXR9</accession>
<dbReference type="Proteomes" id="UP000663869">
    <property type="component" value="Unassembled WGS sequence"/>
</dbReference>
<organism evidence="6 9">
    <name type="scientific">Rotaria socialis</name>
    <dbReference type="NCBI Taxonomy" id="392032"/>
    <lineage>
        <taxon>Eukaryota</taxon>
        <taxon>Metazoa</taxon>
        <taxon>Spiralia</taxon>
        <taxon>Gnathifera</taxon>
        <taxon>Rotifera</taxon>
        <taxon>Eurotatoria</taxon>
        <taxon>Bdelloidea</taxon>
        <taxon>Philodinida</taxon>
        <taxon>Philodinidae</taxon>
        <taxon>Rotaria</taxon>
    </lineage>
</organism>
<dbReference type="AlphaFoldDB" id="A0A819ZXR9"/>
<comment type="caution">
    <text evidence="6">The sequence shown here is derived from an EMBL/GenBank/DDBJ whole genome shotgun (WGS) entry which is preliminary data.</text>
</comment>
<dbReference type="EMBL" id="CAJOBP010000426">
    <property type="protein sequence ID" value="CAF4176522.1"/>
    <property type="molecule type" value="Genomic_DNA"/>
</dbReference>
<gene>
    <name evidence="2" type="ORF">FME351_LOCUS7125</name>
    <name evidence="3" type="ORF">GRG538_LOCUS12087</name>
    <name evidence="5" type="ORF">HFQ381_LOCUS2639</name>
    <name evidence="4" type="ORF">LUA448_LOCUS29514</name>
    <name evidence="8" type="ORF">QYT958_LOCUS23336</name>
    <name evidence="1" type="ORF">TIS948_LOCUS6922</name>
    <name evidence="7" type="ORF">TSG867_LOCUS14596</name>
    <name evidence="6" type="ORF">UJA718_LOCUS5034</name>
</gene>
<dbReference type="Proteomes" id="UP000663862">
    <property type="component" value="Unassembled WGS sequence"/>
</dbReference>